<accession>A0A8J6Y2D8</accession>
<dbReference type="Proteomes" id="UP000629098">
    <property type="component" value="Unassembled WGS sequence"/>
</dbReference>
<feature type="transmembrane region" description="Helical" evidence="2">
    <location>
        <begin position="49"/>
        <end position="68"/>
    </location>
</feature>
<dbReference type="AlphaFoldDB" id="A0A8J6Y2D8"/>
<feature type="region of interest" description="Disordered" evidence="1">
    <location>
        <begin position="99"/>
        <end position="121"/>
    </location>
</feature>
<keyword evidence="2" id="KW-0812">Transmembrane</keyword>
<evidence type="ECO:0000313" key="4">
    <source>
        <dbReference type="Proteomes" id="UP000629098"/>
    </source>
</evidence>
<name>A0A8J6Y2D8_9CYAN</name>
<comment type="caution">
    <text evidence="3">The sequence shown here is derived from an EMBL/GenBank/DDBJ whole genome shotgun (WGS) entry which is preliminary data.</text>
</comment>
<feature type="transmembrane region" description="Helical" evidence="2">
    <location>
        <begin position="21"/>
        <end position="43"/>
    </location>
</feature>
<evidence type="ECO:0000256" key="1">
    <source>
        <dbReference type="SAM" id="MobiDB-lite"/>
    </source>
</evidence>
<dbReference type="EMBL" id="JACXAE010000125">
    <property type="protein sequence ID" value="MBD2778228.1"/>
    <property type="molecule type" value="Genomic_DNA"/>
</dbReference>
<organism evidence="3 4">
    <name type="scientific">Iningainema tapete BLCC-T55</name>
    <dbReference type="NCBI Taxonomy" id="2748662"/>
    <lineage>
        <taxon>Bacteria</taxon>
        <taxon>Bacillati</taxon>
        <taxon>Cyanobacteriota</taxon>
        <taxon>Cyanophyceae</taxon>
        <taxon>Nostocales</taxon>
        <taxon>Scytonemataceae</taxon>
        <taxon>Iningainema tapete</taxon>
    </lineage>
</organism>
<protein>
    <submittedName>
        <fullName evidence="3">Uncharacterized protein</fullName>
    </submittedName>
</protein>
<feature type="compositionally biased region" description="Basic residues" evidence="1">
    <location>
        <begin position="102"/>
        <end position="112"/>
    </location>
</feature>
<sequence>MDKPRYEFRTVNRILGEQPRLGPFPADQIVPWSAIALIMYMVVKGFMQQSWFATGIAIAWGWATWWTVSSNKAFFGKFVGTPRLSRGYKPFVSLVNPPRFEPKKKRKPKKRTLINSSNYRR</sequence>
<reference evidence="3" key="1">
    <citation type="submission" date="2020-09" db="EMBL/GenBank/DDBJ databases">
        <title>Iningainema tapete sp. nov. (Scytonemataceae, Cyanobacteria) from greenhouses in central Florida (USA) produces two types of nodularin with biosynthetic potential for microcystin-LR and anabaenopeptins.</title>
        <authorList>
            <person name="Berthold D.E."/>
            <person name="Lefler F.W."/>
            <person name="Huang I.-S."/>
            <person name="Abdulla H."/>
            <person name="Zimba P.V."/>
            <person name="Laughinghouse H.D. IV."/>
        </authorList>
    </citation>
    <scope>NUCLEOTIDE SEQUENCE</scope>
    <source>
        <strain evidence="3">BLCCT55</strain>
    </source>
</reference>
<gene>
    <name evidence="3" type="ORF">ICL16_40860</name>
</gene>
<evidence type="ECO:0000256" key="2">
    <source>
        <dbReference type="SAM" id="Phobius"/>
    </source>
</evidence>
<keyword evidence="2" id="KW-1133">Transmembrane helix</keyword>
<proteinExistence type="predicted"/>
<keyword evidence="2" id="KW-0472">Membrane</keyword>
<keyword evidence="4" id="KW-1185">Reference proteome</keyword>
<dbReference type="RefSeq" id="WP_190837670.1">
    <property type="nucleotide sequence ID" value="NZ_CAWPPI010000125.1"/>
</dbReference>
<evidence type="ECO:0000313" key="3">
    <source>
        <dbReference type="EMBL" id="MBD2778228.1"/>
    </source>
</evidence>